<dbReference type="InterPro" id="IPR014840">
    <property type="entry name" value="HRD"/>
</dbReference>
<reference evidence="3" key="1">
    <citation type="submission" date="2022-08" db="EMBL/GenBank/DDBJ databases">
        <title>Novel sulphate-reducing endosymbionts in the free-living metamonad Anaeramoeba.</title>
        <authorList>
            <person name="Jerlstrom-Hultqvist J."/>
            <person name="Cepicka I."/>
            <person name="Gallot-Lavallee L."/>
            <person name="Salas-Leiva D."/>
            <person name="Curtis B.A."/>
            <person name="Zahonova K."/>
            <person name="Pipaliya S."/>
            <person name="Dacks J."/>
            <person name="Roger A.J."/>
        </authorList>
    </citation>
    <scope>NUCLEOTIDE SEQUENCE</scope>
    <source>
        <strain evidence="3">Busselton2</strain>
    </source>
</reference>
<evidence type="ECO:0000313" key="4">
    <source>
        <dbReference type="Proteomes" id="UP001146793"/>
    </source>
</evidence>
<feature type="region of interest" description="Disordered" evidence="1">
    <location>
        <begin position="223"/>
        <end position="346"/>
    </location>
</feature>
<dbReference type="Pfam" id="PF08729">
    <property type="entry name" value="HUN"/>
    <property type="match status" value="1"/>
</dbReference>
<feature type="compositionally biased region" description="Acidic residues" evidence="1">
    <location>
        <begin position="27"/>
        <end position="43"/>
    </location>
</feature>
<dbReference type="Proteomes" id="UP001146793">
    <property type="component" value="Unassembled WGS sequence"/>
</dbReference>
<feature type="compositionally biased region" description="Basic residues" evidence="1">
    <location>
        <begin position="149"/>
        <end position="159"/>
    </location>
</feature>
<accession>A0AAV7Z3B3</accession>
<evidence type="ECO:0000256" key="1">
    <source>
        <dbReference type="SAM" id="MobiDB-lite"/>
    </source>
</evidence>
<name>A0AAV7Z3B3_9EUKA</name>
<dbReference type="AlphaFoldDB" id="A0AAV7Z3B3"/>
<feature type="region of interest" description="Disordered" evidence="1">
    <location>
        <begin position="23"/>
        <end position="46"/>
    </location>
</feature>
<dbReference type="EMBL" id="JANTQA010000040">
    <property type="protein sequence ID" value="KAJ3435560.1"/>
    <property type="molecule type" value="Genomic_DNA"/>
</dbReference>
<evidence type="ECO:0000259" key="2">
    <source>
        <dbReference type="Pfam" id="PF08729"/>
    </source>
</evidence>
<organism evidence="3 4">
    <name type="scientific">Anaeramoeba flamelloides</name>
    <dbReference type="NCBI Taxonomy" id="1746091"/>
    <lineage>
        <taxon>Eukaryota</taxon>
        <taxon>Metamonada</taxon>
        <taxon>Anaeramoebidae</taxon>
        <taxon>Anaeramoeba</taxon>
    </lineage>
</organism>
<gene>
    <name evidence="3" type="ORF">M0812_19749</name>
</gene>
<proteinExistence type="predicted"/>
<evidence type="ECO:0000313" key="3">
    <source>
        <dbReference type="EMBL" id="KAJ3435560.1"/>
    </source>
</evidence>
<comment type="caution">
    <text evidence="3">The sequence shown here is derived from an EMBL/GenBank/DDBJ whole genome shotgun (WGS) entry which is preliminary data.</text>
</comment>
<protein>
    <recommendedName>
        <fullName evidence="2">Hpc2-related domain-containing protein</fullName>
    </recommendedName>
</protein>
<sequence>MDQLFIVNFSECDHRVFNIEYSSDSDFQPESENSEGEVQEEQNEGNMDIIDENVGGSELLDEEGISNLVDSQQQQQQQQQQTTAPRVYSLLSSAITNIQSRYLDPNSKWNRGYDLNDPFIDDHELKKTVYSSKSKKGKFFIKYGKNRGEKKKKLNSRKRNQPEGEGGNDLSNQPIDEYEQEDLNSYQERLTKQKKKYDQNFTKLQSAINEKLKKEGITIPTIQNNQIENEQGIEKEKENDNKKENEKENKKIEDNKNDKEIVKTEEKEKEKENAIGMEIEEKEKEIQKEEEQEKPKQAVIEKEQVKEEEEKKIDLEKPKTEETETKDPNQQATNTTTNDENNKKIEQKKNVTRILWNKTMKKLFNKCAYRREKCASLEYKISKIKDRIEIEKKKFVAQKMDTFFQLIETISAERIKKVGAKRIYTRYKKNN</sequence>
<feature type="region of interest" description="Disordered" evidence="1">
    <location>
        <begin position="149"/>
        <end position="174"/>
    </location>
</feature>
<feature type="domain" description="Hpc2-related" evidence="2">
    <location>
        <begin position="111"/>
        <end position="144"/>
    </location>
</feature>
<feature type="compositionally biased region" description="Basic and acidic residues" evidence="1">
    <location>
        <begin position="232"/>
        <end position="327"/>
    </location>
</feature>